<sequence length="229" mass="25733">MTHRKHTAKPAFRSLGNTVRGKYARREIAMRGEVRQGLTQKLGEHVSDSVLASNLMSRHTPVSRVGHRDPKVSMRWTVSGLCEDIYLKHCLKLVGWPEGVYFTDLSNVTGLARISKLVSALRSGELTFEPISQAEYDAAKLNPLLAAPTHLNYGLTPNLGRDDIGKRRGSSKVDPEVYPPRHVRDGPKSDKWVSKEAEERAELPEEPHELFMRGQMYAGPRPGQLRFLN</sequence>
<dbReference type="AlphaFoldDB" id="A0A1M2V6D8"/>
<reference evidence="2 3" key="1">
    <citation type="submission" date="2016-10" db="EMBL/GenBank/DDBJ databases">
        <title>Genome sequence of the basidiomycete white-rot fungus Trametes pubescens.</title>
        <authorList>
            <person name="Makela M.R."/>
            <person name="Granchi Z."/>
            <person name="Peng M."/>
            <person name="De Vries R.P."/>
            <person name="Grigoriev I."/>
            <person name="Riley R."/>
            <person name="Hilden K."/>
        </authorList>
    </citation>
    <scope>NUCLEOTIDE SEQUENCE [LARGE SCALE GENOMIC DNA]</scope>
    <source>
        <strain evidence="2 3">FBCC735</strain>
    </source>
</reference>
<protein>
    <submittedName>
        <fullName evidence="2">Uncharacterized protein</fullName>
    </submittedName>
</protein>
<accession>A0A1M2V6D8</accession>
<comment type="caution">
    <text evidence="2">The sequence shown here is derived from an EMBL/GenBank/DDBJ whole genome shotgun (WGS) entry which is preliminary data.</text>
</comment>
<evidence type="ECO:0000256" key="1">
    <source>
        <dbReference type="SAM" id="MobiDB-lite"/>
    </source>
</evidence>
<gene>
    <name evidence="2" type="ORF">TRAPUB_6279</name>
</gene>
<name>A0A1M2V6D8_TRAPU</name>
<keyword evidence="3" id="KW-1185">Reference proteome</keyword>
<feature type="region of interest" description="Disordered" evidence="1">
    <location>
        <begin position="157"/>
        <end position="229"/>
    </location>
</feature>
<dbReference type="OrthoDB" id="2736218at2759"/>
<proteinExistence type="predicted"/>
<dbReference type="OMA" id="EPHELFM"/>
<dbReference type="Proteomes" id="UP000184267">
    <property type="component" value="Unassembled WGS sequence"/>
</dbReference>
<evidence type="ECO:0000313" key="2">
    <source>
        <dbReference type="EMBL" id="OJT03143.1"/>
    </source>
</evidence>
<feature type="compositionally biased region" description="Basic and acidic residues" evidence="1">
    <location>
        <begin position="182"/>
        <end position="211"/>
    </location>
</feature>
<organism evidence="2 3">
    <name type="scientific">Trametes pubescens</name>
    <name type="common">White-rot fungus</name>
    <dbReference type="NCBI Taxonomy" id="154538"/>
    <lineage>
        <taxon>Eukaryota</taxon>
        <taxon>Fungi</taxon>
        <taxon>Dikarya</taxon>
        <taxon>Basidiomycota</taxon>
        <taxon>Agaricomycotina</taxon>
        <taxon>Agaricomycetes</taxon>
        <taxon>Polyporales</taxon>
        <taxon>Polyporaceae</taxon>
        <taxon>Trametes</taxon>
    </lineage>
</organism>
<evidence type="ECO:0000313" key="3">
    <source>
        <dbReference type="Proteomes" id="UP000184267"/>
    </source>
</evidence>
<feature type="compositionally biased region" description="Basic and acidic residues" evidence="1">
    <location>
        <begin position="160"/>
        <end position="175"/>
    </location>
</feature>
<dbReference type="STRING" id="154538.A0A1M2V6D8"/>
<dbReference type="EMBL" id="MNAD01001629">
    <property type="protein sequence ID" value="OJT03143.1"/>
    <property type="molecule type" value="Genomic_DNA"/>
</dbReference>